<evidence type="ECO:0000313" key="3">
    <source>
        <dbReference type="EMBL" id="KAJ6706425.1"/>
    </source>
</evidence>
<dbReference type="PANTHER" id="PTHR34741:SF1">
    <property type="entry name" value="PGG DOMAIN-CONTAINING PROTEIN"/>
    <property type="match status" value="1"/>
</dbReference>
<keyword evidence="4" id="KW-1185">Reference proteome</keyword>
<dbReference type="Proteomes" id="UP001151532">
    <property type="component" value="Chromosome 3"/>
</dbReference>
<feature type="transmembrane region" description="Helical" evidence="2">
    <location>
        <begin position="124"/>
        <end position="143"/>
    </location>
</feature>
<dbReference type="EMBL" id="JAPFFK010000016">
    <property type="protein sequence ID" value="KAJ6706425.1"/>
    <property type="molecule type" value="Genomic_DNA"/>
</dbReference>
<feature type="compositionally biased region" description="Pro residues" evidence="1">
    <location>
        <begin position="47"/>
        <end position="57"/>
    </location>
</feature>
<feature type="transmembrane region" description="Helical" evidence="2">
    <location>
        <begin position="90"/>
        <end position="112"/>
    </location>
</feature>
<evidence type="ECO:0000256" key="2">
    <source>
        <dbReference type="SAM" id="Phobius"/>
    </source>
</evidence>
<keyword evidence="2" id="KW-0812">Transmembrane</keyword>
<organism evidence="3 4">
    <name type="scientific">Salix purpurea</name>
    <name type="common">Purple osier willow</name>
    <dbReference type="NCBI Taxonomy" id="77065"/>
    <lineage>
        <taxon>Eukaryota</taxon>
        <taxon>Viridiplantae</taxon>
        <taxon>Streptophyta</taxon>
        <taxon>Embryophyta</taxon>
        <taxon>Tracheophyta</taxon>
        <taxon>Spermatophyta</taxon>
        <taxon>Magnoliopsida</taxon>
        <taxon>eudicotyledons</taxon>
        <taxon>Gunneridae</taxon>
        <taxon>Pentapetalae</taxon>
        <taxon>rosids</taxon>
        <taxon>fabids</taxon>
        <taxon>Malpighiales</taxon>
        <taxon>Salicaceae</taxon>
        <taxon>Saliceae</taxon>
        <taxon>Salix</taxon>
    </lineage>
</organism>
<keyword evidence="2" id="KW-1133">Transmembrane helix</keyword>
<protein>
    <submittedName>
        <fullName evidence="3">IMAP FAMILY MEMBER 1 putative-RELATED</fullName>
    </submittedName>
</protein>
<dbReference type="AlphaFoldDB" id="A0A9Q0TAD9"/>
<name>A0A9Q0TAD9_SALPP</name>
<evidence type="ECO:0000313" key="4">
    <source>
        <dbReference type="Proteomes" id="UP001151532"/>
    </source>
</evidence>
<reference evidence="3" key="2">
    <citation type="journal article" date="2023" name="Int. J. Mol. Sci.">
        <title>De Novo Assembly and Annotation of 11 Diverse Shrub Willow (Salix) Genomes Reveals Novel Gene Organization in Sex-Linked Regions.</title>
        <authorList>
            <person name="Hyden B."/>
            <person name="Feng K."/>
            <person name="Yates T.B."/>
            <person name="Jawdy S."/>
            <person name="Cereghino C."/>
            <person name="Smart L.B."/>
            <person name="Muchero W."/>
        </authorList>
    </citation>
    <scope>NUCLEOTIDE SEQUENCE</scope>
    <source>
        <tissue evidence="3">Shoot tip</tissue>
    </source>
</reference>
<reference evidence="3" key="1">
    <citation type="submission" date="2022-11" db="EMBL/GenBank/DDBJ databases">
        <authorList>
            <person name="Hyden B.L."/>
            <person name="Feng K."/>
            <person name="Yates T."/>
            <person name="Jawdy S."/>
            <person name="Smart L.B."/>
            <person name="Muchero W."/>
        </authorList>
    </citation>
    <scope>NUCLEOTIDE SEQUENCE</scope>
    <source>
        <tissue evidence="3">Shoot tip</tissue>
    </source>
</reference>
<evidence type="ECO:0000256" key="1">
    <source>
        <dbReference type="SAM" id="MobiDB-lite"/>
    </source>
</evidence>
<gene>
    <name evidence="3" type="ORF">OIU79_010967</name>
</gene>
<proteinExistence type="predicted"/>
<feature type="region of interest" description="Disordered" evidence="1">
    <location>
        <begin position="39"/>
        <end position="59"/>
    </location>
</feature>
<dbReference type="PANTHER" id="PTHR34741">
    <property type="entry name" value="IMAP FAMILY MEMBER 1, PUTATIVE-RELATED"/>
    <property type="match status" value="1"/>
</dbReference>
<accession>A0A9Q0TAD9</accession>
<keyword evidence="2" id="KW-0472">Membrane</keyword>
<sequence length="185" mass="20744">MGNIMINGIKTRIEEYVRRVTSHFPSTLPASSWNYDVEAQPSQSPQARPPPNSPEPPSGVRESLMNLCFVAAIEITIQYKQVAESEISGYIHLLALAIAIIFACLFTSHFIGKKIPKASRMLEKAAFFLAATTFFSAIATPLHQFSSSHSLWPPHPLLPIWSHHDRHSLPRQPRVYAHRATYALD</sequence>
<comment type="caution">
    <text evidence="3">The sequence shown here is derived from an EMBL/GenBank/DDBJ whole genome shotgun (WGS) entry which is preliminary data.</text>
</comment>